<dbReference type="Gene3D" id="3.80.10.10">
    <property type="entry name" value="Ribonuclease Inhibitor"/>
    <property type="match status" value="1"/>
</dbReference>
<keyword evidence="4" id="KW-1185">Reference proteome</keyword>
<dbReference type="KEGG" id="dpo:26532499"/>
<dbReference type="PANTHER" id="PTHR24366">
    <property type="entry name" value="IG(IMMUNOGLOBULIN) AND LRR(LEUCINE RICH REPEAT) DOMAINS"/>
    <property type="match status" value="1"/>
</dbReference>
<evidence type="ECO:0000256" key="2">
    <source>
        <dbReference type="ARBA" id="ARBA00022737"/>
    </source>
</evidence>
<dbReference type="Bgee" id="FBgn0271486">
    <property type="expression patterns" value="Expressed in male reproductive system and 1 other cell type or tissue"/>
</dbReference>
<reference evidence="4" key="1">
    <citation type="submission" date="2024-06" db="UniProtKB">
        <authorList>
            <consortium name="RefSeq"/>
        </authorList>
    </citation>
    <scope>NUCLEOTIDE SEQUENCE [LARGE SCALE GENOMIC DNA]</scope>
    <source>
        <strain evidence="4">MV2-25</strain>
    </source>
</reference>
<dbReference type="SMART" id="SM00369">
    <property type="entry name" value="LRR_TYP"/>
    <property type="match status" value="2"/>
</dbReference>
<dbReference type="InParanoid" id="A0A6I8VSK5"/>
<dbReference type="InterPro" id="IPR032675">
    <property type="entry name" value="LRR_dom_sf"/>
</dbReference>
<keyword evidence="3" id="KW-0472">Membrane</keyword>
<dbReference type="ExpressionAtlas" id="A0A6I8VSK5">
    <property type="expression patterns" value="baseline"/>
</dbReference>
<reference evidence="5" key="2">
    <citation type="submission" date="2025-08" db="UniProtKB">
        <authorList>
            <consortium name="RefSeq"/>
        </authorList>
    </citation>
    <scope>IDENTIFICATION</scope>
    <source>
        <strain evidence="5">MV-25-SWS-2005</strain>
        <tissue evidence="5">Whole body</tissue>
    </source>
</reference>
<accession>A0A6I8VSK5</accession>
<evidence type="ECO:0000313" key="5">
    <source>
        <dbReference type="RefSeq" id="XP_033234037.1"/>
    </source>
</evidence>
<keyword evidence="3" id="KW-1133">Transmembrane helix</keyword>
<dbReference type="RefSeq" id="XP_033234037.1">
    <property type="nucleotide sequence ID" value="XM_033378146.1"/>
</dbReference>
<dbReference type="InterPro" id="IPR003591">
    <property type="entry name" value="Leu-rich_rpt_typical-subtyp"/>
</dbReference>
<evidence type="ECO:0000256" key="3">
    <source>
        <dbReference type="SAM" id="Phobius"/>
    </source>
</evidence>
<proteinExistence type="predicted"/>
<keyword evidence="2" id="KW-0677">Repeat</keyword>
<dbReference type="PANTHER" id="PTHR24366:SF96">
    <property type="entry name" value="LEUCINE RICH REPEAT CONTAINING 53"/>
    <property type="match status" value="1"/>
</dbReference>
<dbReference type="InterPro" id="IPR001611">
    <property type="entry name" value="Leu-rich_rpt"/>
</dbReference>
<evidence type="ECO:0000256" key="1">
    <source>
        <dbReference type="ARBA" id="ARBA00022614"/>
    </source>
</evidence>
<name>A0A6I8VSK5_DROPS</name>
<evidence type="ECO:0000313" key="4">
    <source>
        <dbReference type="Proteomes" id="UP000001819"/>
    </source>
</evidence>
<organism evidence="4 5">
    <name type="scientific">Drosophila pseudoobscura pseudoobscura</name>
    <name type="common">Fruit fly</name>
    <dbReference type="NCBI Taxonomy" id="46245"/>
    <lineage>
        <taxon>Eukaryota</taxon>
        <taxon>Metazoa</taxon>
        <taxon>Ecdysozoa</taxon>
        <taxon>Arthropoda</taxon>
        <taxon>Hexapoda</taxon>
        <taxon>Insecta</taxon>
        <taxon>Pterygota</taxon>
        <taxon>Neoptera</taxon>
        <taxon>Endopterygota</taxon>
        <taxon>Diptera</taxon>
        <taxon>Brachycera</taxon>
        <taxon>Muscomorpha</taxon>
        <taxon>Ephydroidea</taxon>
        <taxon>Drosophilidae</taxon>
        <taxon>Drosophila</taxon>
        <taxon>Sophophora</taxon>
    </lineage>
</organism>
<dbReference type="Proteomes" id="UP000001819">
    <property type="component" value="Chromosome 3"/>
</dbReference>
<feature type="transmembrane region" description="Helical" evidence="3">
    <location>
        <begin position="326"/>
        <end position="346"/>
    </location>
</feature>
<dbReference type="SUPFAM" id="SSF52058">
    <property type="entry name" value="L domain-like"/>
    <property type="match status" value="1"/>
</dbReference>
<keyword evidence="1" id="KW-0433">Leucine-rich repeat</keyword>
<sequence length="467" mass="53082">MGLLAFVDFSYNNFSTKLLQDTFSKLTMVERLVLSNSNINYLPQYIFQGMEYLEFLDISHNKLKTLSKTIFGIRNVAQNVRILANANLWHCDCALQHEMNLIFAYHSSTSSMYCWSPEVFKNCSVFDDRFCDSKDTEESLEAVATTMTAPAITSQNSIMKSTESPIYIPTLPTSATVPPNELVALECLAQNQTSTKTQENIRQHLWWPQINFFPKTSGPLTVQITVELEDLNGLSFGIFWFSKTTKEYYMMELFPEEYGLGCYFTMPLKTIVTDLVPNVAYTFCLIDSNQNGVSPFSCKSVHISGNLEVYYNSWISEHIRSNGMSWMILGIVAFMFLGIIFMFLVLKQKPIWLRGSKRVMKPKCSSGNIVVLPRGNTVENVERQEAIISESKPKRLLSCISRHNSSDSISSTQSYMIANLYESVPTYMTLDEVSVTVDNGYFFVEDTQIPHRSKRLSSDPLPAVPNM</sequence>
<dbReference type="Pfam" id="PF13855">
    <property type="entry name" value="LRR_8"/>
    <property type="match status" value="1"/>
</dbReference>
<gene>
    <name evidence="5" type="primary">LOC26532499</name>
</gene>
<protein>
    <submittedName>
        <fullName evidence="5">Uncharacterized protein</fullName>
    </submittedName>
</protein>
<dbReference type="AlphaFoldDB" id="A0A6I8VSK5"/>
<keyword evidence="3" id="KW-0812">Transmembrane</keyword>